<reference evidence="3 4" key="1">
    <citation type="journal article" date="2021" name="Sci. Rep.">
        <title>The genome of the diatom Chaetoceros tenuissimus carries an ancient integrated fragment of an extant virus.</title>
        <authorList>
            <person name="Hongo Y."/>
            <person name="Kimura K."/>
            <person name="Takaki Y."/>
            <person name="Yoshida Y."/>
            <person name="Baba S."/>
            <person name="Kobayashi G."/>
            <person name="Nagasaki K."/>
            <person name="Hano T."/>
            <person name="Tomaru Y."/>
        </authorList>
    </citation>
    <scope>NUCLEOTIDE SEQUENCE [LARGE SCALE GENOMIC DNA]</scope>
    <source>
        <strain evidence="3 4">NIES-3715</strain>
    </source>
</reference>
<protein>
    <submittedName>
        <fullName evidence="3">Uncharacterized protein</fullName>
    </submittedName>
</protein>
<feature type="region of interest" description="Disordered" evidence="1">
    <location>
        <begin position="153"/>
        <end position="319"/>
    </location>
</feature>
<feature type="compositionally biased region" description="Basic and acidic residues" evidence="1">
    <location>
        <begin position="266"/>
        <end position="278"/>
    </location>
</feature>
<accession>A0AAD3H8G6</accession>
<gene>
    <name evidence="3" type="ORF">CTEN210_10973</name>
</gene>
<evidence type="ECO:0000256" key="1">
    <source>
        <dbReference type="SAM" id="MobiDB-lite"/>
    </source>
</evidence>
<evidence type="ECO:0000313" key="4">
    <source>
        <dbReference type="Proteomes" id="UP001054902"/>
    </source>
</evidence>
<name>A0AAD3H8G6_9STRA</name>
<feature type="compositionally biased region" description="Acidic residues" evidence="1">
    <location>
        <begin position="553"/>
        <end position="563"/>
    </location>
</feature>
<feature type="signal peptide" evidence="2">
    <location>
        <begin position="1"/>
        <end position="26"/>
    </location>
</feature>
<feature type="compositionally biased region" description="Acidic residues" evidence="1">
    <location>
        <begin position="406"/>
        <end position="428"/>
    </location>
</feature>
<feature type="compositionally biased region" description="Acidic residues" evidence="1">
    <location>
        <begin position="153"/>
        <end position="177"/>
    </location>
</feature>
<feature type="compositionally biased region" description="Polar residues" evidence="1">
    <location>
        <begin position="429"/>
        <end position="441"/>
    </location>
</feature>
<feature type="compositionally biased region" description="Polar residues" evidence="1">
    <location>
        <begin position="634"/>
        <end position="654"/>
    </location>
</feature>
<evidence type="ECO:0000256" key="2">
    <source>
        <dbReference type="SAM" id="SignalP"/>
    </source>
</evidence>
<feature type="compositionally biased region" description="Acidic residues" evidence="1">
    <location>
        <begin position="327"/>
        <end position="342"/>
    </location>
</feature>
<dbReference type="EMBL" id="BLLK01000047">
    <property type="protein sequence ID" value="GFH54497.1"/>
    <property type="molecule type" value="Genomic_DNA"/>
</dbReference>
<dbReference type="AlphaFoldDB" id="A0AAD3H8G6"/>
<comment type="caution">
    <text evidence="3">The sequence shown here is derived from an EMBL/GenBank/DDBJ whole genome shotgun (WGS) entry which is preliminary data.</text>
</comment>
<sequence>MNGLCKKRPTLMSLLLISAVISAVSSSNAYTREGSDDEDLHLDINSSKPQVRQYGRPQVGTVMAKVKKLENVKDGEDDRRFVAYDMDPVMPPYDNVVEDLVIKVRESEVIDEVADDKTKIGQDVDKEVEDVQNKVDEESSEGTVEVASVEDVETDPMNAEDVEEPNTGDVGSDEESADIITTDQTQMEVESEDNSEVIGEKSEKDEVEIDLSSGEDMGETIAVDIGNDETDVITEDQNAVTMEENSNDIDEKSNEAQIETEIDEVTSTKESQESESPSKDSASQDMDSSSEVQKEIVSDENINDIIDTYEGEESESDVVDIQMENMESNEEEPVEESEEIVDEGIKEKVIPGDEKVEDTTGMIQEDLLVQDETQIEETMEDANIDENVESEDSTVVPEQSSRNEDVSNEDVSNEVQDEEIMHDEDVIDENSNSVESVAETISETKETLDVDGQNESEIPAHTDSNLETDSDAITENESSPDTENIASETTEDIIEDDAMNDETVDNSEEPVVGEIEERNSISEESDSASSSETVGDISNDDIQDADIPTIPNDVEEASGEIIEEDHSATDEVTETTTEESTTTPIHDIQNDYGLEEDETNNVEVQIETDPDSESGTSEDAEIEDPAVDIAEETGSVQTSSIDASAQEITSQTQVEEQEQMEKDADPIEVPQKKTANDDFVNGLDDLHKFLEEVDPPDELDVGASGLSMQDVLVGQGLTIIKARIQKGAELAKKSLKILRKKGSEQWTKFKEVVDDNFDINIDEISISIVEKIEQPYQQVKEFISNNEDKIDAVKGAVTKVIQATKGLLDRLGLFDAEEDGYDFDGFDDDFDINDDDLAEMRKKLSQLNSNF</sequence>
<organism evidence="3 4">
    <name type="scientific">Chaetoceros tenuissimus</name>
    <dbReference type="NCBI Taxonomy" id="426638"/>
    <lineage>
        <taxon>Eukaryota</taxon>
        <taxon>Sar</taxon>
        <taxon>Stramenopiles</taxon>
        <taxon>Ochrophyta</taxon>
        <taxon>Bacillariophyta</taxon>
        <taxon>Coscinodiscophyceae</taxon>
        <taxon>Chaetocerotophycidae</taxon>
        <taxon>Chaetocerotales</taxon>
        <taxon>Chaetocerotaceae</taxon>
        <taxon>Chaetoceros</taxon>
    </lineage>
</organism>
<feature type="region of interest" description="Disordered" evidence="1">
    <location>
        <begin position="381"/>
        <end position="664"/>
    </location>
</feature>
<proteinExistence type="predicted"/>
<feature type="compositionally biased region" description="Polar residues" evidence="1">
    <location>
        <begin position="279"/>
        <end position="291"/>
    </location>
</feature>
<keyword evidence="2" id="KW-0732">Signal</keyword>
<dbReference type="Proteomes" id="UP001054902">
    <property type="component" value="Unassembled WGS sequence"/>
</dbReference>
<feature type="region of interest" description="Disordered" evidence="1">
    <location>
        <begin position="325"/>
        <end position="344"/>
    </location>
</feature>
<feature type="compositionally biased region" description="Acidic residues" evidence="1">
    <location>
        <begin position="593"/>
        <end position="631"/>
    </location>
</feature>
<feature type="compositionally biased region" description="Acidic residues" evidence="1">
    <location>
        <begin position="307"/>
        <end position="318"/>
    </location>
</feature>
<evidence type="ECO:0000313" key="3">
    <source>
        <dbReference type="EMBL" id="GFH54497.1"/>
    </source>
</evidence>
<feature type="compositionally biased region" description="Acidic residues" evidence="1">
    <location>
        <begin position="489"/>
        <end position="508"/>
    </location>
</feature>
<feature type="compositionally biased region" description="Polar residues" evidence="1">
    <location>
        <begin position="179"/>
        <end position="188"/>
    </location>
</feature>
<keyword evidence="4" id="KW-1185">Reference proteome</keyword>
<feature type="compositionally biased region" description="Polar residues" evidence="1">
    <location>
        <begin position="235"/>
        <end position="244"/>
    </location>
</feature>
<feature type="compositionally biased region" description="Acidic residues" evidence="1">
    <location>
        <begin position="466"/>
        <end position="480"/>
    </location>
</feature>
<feature type="compositionally biased region" description="Acidic residues" evidence="1">
    <location>
        <begin position="381"/>
        <end position="392"/>
    </location>
</feature>
<feature type="chain" id="PRO_5041936577" evidence="2">
    <location>
        <begin position="27"/>
        <end position="851"/>
    </location>
</feature>